<keyword evidence="6" id="KW-1185">Reference proteome</keyword>
<dbReference type="GO" id="GO:0003677">
    <property type="term" value="F:DNA binding"/>
    <property type="evidence" value="ECO:0007669"/>
    <property type="project" value="UniProtKB-KW"/>
</dbReference>
<evidence type="ECO:0000256" key="2">
    <source>
        <dbReference type="PROSITE-ProRule" id="PRU00252"/>
    </source>
</evidence>
<dbReference type="PANTHER" id="PTHR10302">
    <property type="entry name" value="SINGLE-STRANDED DNA-BINDING PROTEIN"/>
    <property type="match status" value="1"/>
</dbReference>
<proteinExistence type="predicted"/>
<evidence type="ECO:0000256" key="1">
    <source>
        <dbReference type="ARBA" id="ARBA00023125"/>
    </source>
</evidence>
<dbReference type="PROSITE" id="PS50935">
    <property type="entry name" value="SSB"/>
    <property type="match status" value="1"/>
</dbReference>
<organism evidence="5 6">
    <name type="scientific">Gulosibacter faecalis</name>
    <dbReference type="NCBI Taxonomy" id="272240"/>
    <lineage>
        <taxon>Bacteria</taxon>
        <taxon>Bacillati</taxon>
        <taxon>Actinomycetota</taxon>
        <taxon>Actinomycetes</taxon>
        <taxon>Micrococcales</taxon>
        <taxon>Microbacteriaceae</taxon>
        <taxon>Gulosibacter</taxon>
    </lineage>
</organism>
<name>A0ABW5UZQ4_9MICO</name>
<feature type="region of interest" description="Disordered" evidence="4">
    <location>
        <begin position="113"/>
        <end position="169"/>
    </location>
</feature>
<dbReference type="Proteomes" id="UP001597492">
    <property type="component" value="Unassembled WGS sequence"/>
</dbReference>
<feature type="compositionally biased region" description="Low complexity" evidence="4">
    <location>
        <begin position="136"/>
        <end position="156"/>
    </location>
</feature>
<dbReference type="CDD" id="cd04496">
    <property type="entry name" value="SSB_OBF"/>
    <property type="match status" value="1"/>
</dbReference>
<dbReference type="InterPro" id="IPR011344">
    <property type="entry name" value="ssDNA-bd"/>
</dbReference>
<dbReference type="SUPFAM" id="SSF50249">
    <property type="entry name" value="Nucleic acid-binding proteins"/>
    <property type="match status" value="1"/>
</dbReference>
<dbReference type="RefSeq" id="WP_019619180.1">
    <property type="nucleotide sequence ID" value="NZ_JBHUNE010000007.1"/>
</dbReference>
<reference evidence="6" key="1">
    <citation type="journal article" date="2019" name="Int. J. Syst. Evol. Microbiol.">
        <title>The Global Catalogue of Microorganisms (GCM) 10K type strain sequencing project: providing services to taxonomists for standard genome sequencing and annotation.</title>
        <authorList>
            <consortium name="The Broad Institute Genomics Platform"/>
            <consortium name="The Broad Institute Genome Sequencing Center for Infectious Disease"/>
            <person name="Wu L."/>
            <person name="Ma J."/>
        </authorList>
    </citation>
    <scope>NUCLEOTIDE SEQUENCE [LARGE SCALE GENOMIC DNA]</scope>
    <source>
        <strain evidence="6">TISTR 1514</strain>
    </source>
</reference>
<gene>
    <name evidence="5" type="ORF">ACFSW7_09925</name>
</gene>
<evidence type="ECO:0000313" key="6">
    <source>
        <dbReference type="Proteomes" id="UP001597492"/>
    </source>
</evidence>
<dbReference type="EMBL" id="JBHUNE010000007">
    <property type="protein sequence ID" value="MFD2758690.1"/>
    <property type="molecule type" value="Genomic_DNA"/>
</dbReference>
<protein>
    <recommendedName>
        <fullName evidence="3">Single-stranded DNA-binding protein</fullName>
    </recommendedName>
</protein>
<dbReference type="PANTHER" id="PTHR10302:SF0">
    <property type="entry name" value="SINGLE-STRANDED DNA-BINDING PROTEIN, MITOCHONDRIAL"/>
    <property type="match status" value="1"/>
</dbReference>
<keyword evidence="1 2" id="KW-0238">DNA-binding</keyword>
<comment type="caution">
    <text evidence="5">The sequence shown here is derived from an EMBL/GenBank/DDBJ whole genome shotgun (WGS) entry which is preliminary data.</text>
</comment>
<accession>A0ABW5UZQ4</accession>
<dbReference type="InterPro" id="IPR000424">
    <property type="entry name" value="Primosome_PriB/ssb"/>
</dbReference>
<evidence type="ECO:0000313" key="5">
    <source>
        <dbReference type="EMBL" id="MFD2758690.1"/>
    </source>
</evidence>
<dbReference type="Pfam" id="PF00436">
    <property type="entry name" value="SSB"/>
    <property type="match status" value="1"/>
</dbReference>
<evidence type="ECO:0000256" key="4">
    <source>
        <dbReference type="SAM" id="MobiDB-lite"/>
    </source>
</evidence>
<dbReference type="InterPro" id="IPR012340">
    <property type="entry name" value="NA-bd_OB-fold"/>
</dbReference>
<dbReference type="Gene3D" id="2.40.50.140">
    <property type="entry name" value="Nucleic acid-binding proteins"/>
    <property type="match status" value="1"/>
</dbReference>
<dbReference type="NCBIfam" id="TIGR00621">
    <property type="entry name" value="ssb"/>
    <property type="match status" value="1"/>
</dbReference>
<sequence length="169" mass="18026">MSDHLTITGTLGTDPEHRTVGNNLSRLTFRVATSERRQTPAGEWEDAHTNWYSVTAFGRLADNARGVLRKGQRVVVTGKFRLSNYERQDGSTGTSAEIIAAHLGPDLAYASRPRDEATPAAASGQARAEPTEFDRPASTPTAGTDGAGAPAPEPAAEYPNLPHDLAPTF</sequence>
<evidence type="ECO:0000256" key="3">
    <source>
        <dbReference type="RuleBase" id="RU000524"/>
    </source>
</evidence>